<organism evidence="1 2">
    <name type="scientific">Oryzias sinensis</name>
    <name type="common">Chinese medaka</name>
    <dbReference type="NCBI Taxonomy" id="183150"/>
    <lineage>
        <taxon>Eukaryota</taxon>
        <taxon>Metazoa</taxon>
        <taxon>Chordata</taxon>
        <taxon>Craniata</taxon>
        <taxon>Vertebrata</taxon>
        <taxon>Euteleostomi</taxon>
        <taxon>Actinopterygii</taxon>
        <taxon>Neopterygii</taxon>
        <taxon>Teleostei</taxon>
        <taxon>Neoteleostei</taxon>
        <taxon>Acanthomorphata</taxon>
        <taxon>Ovalentaria</taxon>
        <taxon>Atherinomorphae</taxon>
        <taxon>Beloniformes</taxon>
        <taxon>Adrianichthyidae</taxon>
        <taxon>Oryziinae</taxon>
        <taxon>Oryzias</taxon>
    </lineage>
</organism>
<dbReference type="GeneTree" id="ENSGT01000000221899"/>
<sequence length="30" mass="3147">MYAKGKGAAVPSDNQARRGSVCMAGCWIFA</sequence>
<name>A0A8C7WSN1_9TELE</name>
<dbReference type="Ensembl" id="ENSOSIT00000002793.1">
    <property type="protein sequence ID" value="ENSOSIP00000002601.1"/>
    <property type="gene ID" value="ENSOSIG00000001565.1"/>
</dbReference>
<reference evidence="1" key="1">
    <citation type="submission" date="2025-05" db="UniProtKB">
        <authorList>
            <consortium name="Ensembl"/>
        </authorList>
    </citation>
    <scope>IDENTIFICATION</scope>
</reference>
<protein>
    <submittedName>
        <fullName evidence="1">Uncharacterized protein</fullName>
    </submittedName>
</protein>
<evidence type="ECO:0000313" key="2">
    <source>
        <dbReference type="Proteomes" id="UP000694383"/>
    </source>
</evidence>
<keyword evidence="2" id="KW-1185">Reference proteome</keyword>
<accession>A0A8C7WSN1</accession>
<dbReference type="AlphaFoldDB" id="A0A8C7WSN1"/>
<dbReference type="Proteomes" id="UP000694383">
    <property type="component" value="Unplaced"/>
</dbReference>
<dbReference type="Ensembl" id="ENSOSIT00000003395.1">
    <property type="protein sequence ID" value="ENSOSIP00000003156.1"/>
    <property type="gene ID" value="ENSOSIG00000002056.1"/>
</dbReference>
<evidence type="ECO:0000313" key="1">
    <source>
        <dbReference type="Ensembl" id="ENSOSIP00000002601.1"/>
    </source>
</evidence>
<proteinExistence type="predicted"/>